<dbReference type="EMBL" id="CP071527">
    <property type="protein sequence ID" value="USQ15203.1"/>
    <property type="molecule type" value="Genomic_DNA"/>
</dbReference>
<organism evidence="2 3">
    <name type="scientific">Legionella lytica</name>
    <dbReference type="NCBI Taxonomy" id="96232"/>
    <lineage>
        <taxon>Bacteria</taxon>
        <taxon>Pseudomonadati</taxon>
        <taxon>Pseudomonadota</taxon>
        <taxon>Gammaproteobacteria</taxon>
        <taxon>Legionellales</taxon>
        <taxon>Legionellaceae</taxon>
        <taxon>Legionella</taxon>
    </lineage>
</organism>
<gene>
    <name evidence="2" type="ORF">J2N86_12000</name>
</gene>
<evidence type="ECO:0000313" key="2">
    <source>
        <dbReference type="EMBL" id="USQ15203.1"/>
    </source>
</evidence>
<sequence length="137" mass="16373">MANSRLVHYNGTSLLFKFLNHRTKQTQYTELHPFDFINRFIQHLPEKGFRLIRYFGFLANRLRTQLLPVVSSLFNHQPNPKQRSWALRVKHQSRSNPLDCILCKQDMRLSFLLFKLSSRQLMNYTSQIALQKPIRIN</sequence>
<evidence type="ECO:0000259" key="1">
    <source>
        <dbReference type="Pfam" id="PF04986"/>
    </source>
</evidence>
<name>A0ABY4YCT1_9GAMM</name>
<dbReference type="Proteomes" id="UP001057474">
    <property type="component" value="Chromosome"/>
</dbReference>
<reference evidence="2" key="1">
    <citation type="submission" date="2021-03" db="EMBL/GenBank/DDBJ databases">
        <title>Legionella lytica PCM 2298.</title>
        <authorList>
            <person name="Koper P."/>
        </authorList>
    </citation>
    <scope>NUCLEOTIDE SEQUENCE</scope>
    <source>
        <strain evidence="2">PCM 2298</strain>
    </source>
</reference>
<keyword evidence="3" id="KW-1185">Reference proteome</keyword>
<accession>A0ABY4YCT1</accession>
<dbReference type="Pfam" id="PF04986">
    <property type="entry name" value="Y2_Tnp"/>
    <property type="match status" value="1"/>
</dbReference>
<protein>
    <submittedName>
        <fullName evidence="2">Transposase</fullName>
    </submittedName>
</protein>
<feature type="domain" description="Transposase IS801/IS1294" evidence="1">
    <location>
        <begin position="2"/>
        <end position="61"/>
    </location>
</feature>
<dbReference type="InterPro" id="IPR007069">
    <property type="entry name" value="Transposase_32"/>
</dbReference>
<proteinExistence type="predicted"/>
<evidence type="ECO:0000313" key="3">
    <source>
        <dbReference type="Proteomes" id="UP001057474"/>
    </source>
</evidence>